<keyword evidence="5" id="KW-1015">Disulfide bond</keyword>
<dbReference type="CTD" id="199699"/>
<dbReference type="PIRSF" id="PIRSF027807">
    <property type="entry name" value="Cerberus"/>
    <property type="match status" value="1"/>
</dbReference>
<dbReference type="InterPro" id="IPR004133">
    <property type="entry name" value="DAN_dom"/>
</dbReference>
<reference evidence="8 9" key="1">
    <citation type="journal article" date="2014" name="Nat. Genet.">
        <title>Whole-genome sequence of a flatfish provides insights into ZW sex chromosome evolution and adaptation to a benthic lifestyle.</title>
        <authorList>
            <person name="Chen S."/>
            <person name="Zhang G."/>
            <person name="Shao C."/>
            <person name="Huang Q."/>
            <person name="Liu G."/>
            <person name="Zhang P."/>
            <person name="Song W."/>
            <person name="An N."/>
            <person name="Chalopin D."/>
            <person name="Volff J.N."/>
            <person name="Hong Y."/>
            <person name="Li Q."/>
            <person name="Sha Z."/>
            <person name="Zhou H."/>
            <person name="Xie M."/>
            <person name="Yu Q."/>
            <person name="Liu Y."/>
            <person name="Xiang H."/>
            <person name="Wang N."/>
            <person name="Wu K."/>
            <person name="Yang C."/>
            <person name="Zhou Q."/>
            <person name="Liao X."/>
            <person name="Yang L."/>
            <person name="Hu Q."/>
            <person name="Zhang J."/>
            <person name="Meng L."/>
            <person name="Jin L."/>
            <person name="Tian Y."/>
            <person name="Lian J."/>
            <person name="Yang J."/>
            <person name="Miao G."/>
            <person name="Liu S."/>
            <person name="Liang Z."/>
            <person name="Yan F."/>
            <person name="Li Y."/>
            <person name="Sun B."/>
            <person name="Zhang H."/>
            <person name="Zhang J."/>
            <person name="Zhu Y."/>
            <person name="Du M."/>
            <person name="Zhao Y."/>
            <person name="Schartl M."/>
            <person name="Tang Q."/>
            <person name="Wang J."/>
        </authorList>
    </citation>
    <scope>NUCLEOTIDE SEQUENCE</scope>
</reference>
<dbReference type="InterPro" id="IPR016860">
    <property type="entry name" value="Cerberus"/>
</dbReference>
<dbReference type="AlphaFoldDB" id="A0A3P8W482"/>
<dbReference type="RefSeq" id="XP_008315816.1">
    <property type="nucleotide sequence ID" value="XM_008317594.2"/>
</dbReference>
<protein>
    <submittedName>
        <fullName evidence="8">DAN domain family, member 5</fullName>
    </submittedName>
</protein>
<feature type="signal peptide" evidence="6">
    <location>
        <begin position="1"/>
        <end position="19"/>
    </location>
</feature>
<evidence type="ECO:0000256" key="3">
    <source>
        <dbReference type="ARBA" id="ARBA00022525"/>
    </source>
</evidence>
<dbReference type="GO" id="GO:0005576">
    <property type="term" value="C:extracellular region"/>
    <property type="evidence" value="ECO:0007669"/>
    <property type="project" value="UniProtKB-SubCell"/>
</dbReference>
<reference evidence="8" key="2">
    <citation type="submission" date="2025-08" db="UniProtKB">
        <authorList>
            <consortium name="Ensembl"/>
        </authorList>
    </citation>
    <scope>IDENTIFICATION</scope>
</reference>
<keyword evidence="9" id="KW-1185">Reference proteome</keyword>
<dbReference type="InterPro" id="IPR029034">
    <property type="entry name" value="Cystine-knot_cytokine"/>
</dbReference>
<dbReference type="PANTHER" id="PTHR15273:SF8">
    <property type="entry name" value="CERBERUS"/>
    <property type="match status" value="1"/>
</dbReference>
<evidence type="ECO:0000256" key="6">
    <source>
        <dbReference type="PIRNR" id="PIRNR027807"/>
    </source>
</evidence>
<comment type="similarity">
    <text evidence="2 6">Belongs to the DAN family.</text>
</comment>
<evidence type="ECO:0000313" key="9">
    <source>
        <dbReference type="Proteomes" id="UP000265120"/>
    </source>
</evidence>
<keyword evidence="4 6" id="KW-0732">Signal</keyword>
<evidence type="ECO:0000259" key="7">
    <source>
        <dbReference type="SMART" id="SM00041"/>
    </source>
</evidence>
<dbReference type="Gene3D" id="2.10.90.10">
    <property type="entry name" value="Cystine-knot cytokines"/>
    <property type="match status" value="1"/>
</dbReference>
<sequence length="260" mass="28357">MAVLICLFLLSSWTAVTFTFPHHFFDKNILKISSDDSESSGSGPDEFSRGLVKVVQLDHHSFPRSGFFRRGLTPKTAPSIRSRVPLPAFLSQGRPGPATGSRAAVSPFNSLHHKSPTVLEQKKKQGRQMWQTAIGKEDKTMSVPISLKDTKQTCTAVAFTQLVTADGCDSVKIQNKFCFGQCSSLFVPSEGDFAALGSGLGTYHRRAPCSRCAPSKAHTVTVPLHCGTQIREKRLLVVEECKCETGSEERSVEATAPMLL</sequence>
<dbReference type="GeneID" id="103384177"/>
<dbReference type="RefSeq" id="XP_024914397.1">
    <property type="nucleotide sequence ID" value="XM_025058629.1"/>
</dbReference>
<dbReference type="GO" id="GO:0032926">
    <property type="term" value="P:negative regulation of activin receptor signaling pathway"/>
    <property type="evidence" value="ECO:0007669"/>
    <property type="project" value="UniProtKB-ARBA"/>
</dbReference>
<organism evidence="8 9">
    <name type="scientific">Cynoglossus semilaevis</name>
    <name type="common">Tongue sole</name>
    <dbReference type="NCBI Taxonomy" id="244447"/>
    <lineage>
        <taxon>Eukaryota</taxon>
        <taxon>Metazoa</taxon>
        <taxon>Chordata</taxon>
        <taxon>Craniata</taxon>
        <taxon>Vertebrata</taxon>
        <taxon>Euteleostomi</taxon>
        <taxon>Actinopterygii</taxon>
        <taxon>Neopterygii</taxon>
        <taxon>Teleostei</taxon>
        <taxon>Neoteleostei</taxon>
        <taxon>Acanthomorphata</taxon>
        <taxon>Carangaria</taxon>
        <taxon>Pleuronectiformes</taxon>
        <taxon>Pleuronectoidei</taxon>
        <taxon>Cynoglossidae</taxon>
        <taxon>Cynoglossinae</taxon>
        <taxon>Cynoglossus</taxon>
    </lineage>
</organism>
<dbReference type="InterPro" id="IPR006207">
    <property type="entry name" value="Cys_knot_C"/>
</dbReference>
<dbReference type="InParanoid" id="A0A3P8W482"/>
<evidence type="ECO:0000256" key="2">
    <source>
        <dbReference type="ARBA" id="ARBA00007872"/>
    </source>
</evidence>
<dbReference type="Ensembl" id="ENSCSET00000021611.1">
    <property type="protein sequence ID" value="ENSCSEP00000021337.1"/>
    <property type="gene ID" value="ENSCSEG00000013627.1"/>
</dbReference>
<dbReference type="GO" id="GO:0061371">
    <property type="term" value="P:determination of heart left/right asymmetry"/>
    <property type="evidence" value="ECO:0007669"/>
    <property type="project" value="TreeGrafter"/>
</dbReference>
<keyword evidence="3 6" id="KW-0964">Secreted</keyword>
<accession>A0A3P8W482</accession>
<dbReference type="STRING" id="244447.ENSCSEP00000021337"/>
<dbReference type="GeneTree" id="ENSGT00530000063926"/>
<reference evidence="8" key="3">
    <citation type="submission" date="2025-09" db="UniProtKB">
        <authorList>
            <consortium name="Ensembl"/>
        </authorList>
    </citation>
    <scope>IDENTIFICATION</scope>
</reference>
<name>A0A3P8W482_CYNSE</name>
<proteinExistence type="inferred from homology"/>
<feature type="chain" id="PRO_5024528100" evidence="6">
    <location>
        <begin position="20"/>
        <end position="260"/>
    </location>
</feature>
<evidence type="ECO:0000313" key="8">
    <source>
        <dbReference type="Ensembl" id="ENSCSEP00000021337.1"/>
    </source>
</evidence>
<evidence type="ECO:0000256" key="5">
    <source>
        <dbReference type="ARBA" id="ARBA00023157"/>
    </source>
</evidence>
<dbReference type="Pfam" id="PF03045">
    <property type="entry name" value="DAN"/>
    <property type="match status" value="1"/>
</dbReference>
<evidence type="ECO:0000256" key="4">
    <source>
        <dbReference type="ARBA" id="ARBA00022729"/>
    </source>
</evidence>
<dbReference type="Proteomes" id="UP000265120">
    <property type="component" value="Chromosome 9"/>
</dbReference>
<dbReference type="KEGG" id="csem:103384177"/>
<evidence type="ECO:0000256" key="1">
    <source>
        <dbReference type="ARBA" id="ARBA00004613"/>
    </source>
</evidence>
<dbReference type="SMART" id="SM00041">
    <property type="entry name" value="CT"/>
    <property type="match status" value="1"/>
</dbReference>
<dbReference type="OMA" id="KQTCTAV"/>
<comment type="subcellular location">
    <subcellularLocation>
        <location evidence="1 6">Secreted</location>
    </subcellularLocation>
</comment>
<dbReference type="PANTHER" id="PTHR15273">
    <property type="entry name" value="DAN DOMAIN FAMILY MEMBER 5"/>
    <property type="match status" value="1"/>
</dbReference>
<feature type="domain" description="CTCK" evidence="7">
    <location>
        <begin position="156"/>
        <end position="248"/>
    </location>
</feature>
<dbReference type="OrthoDB" id="9950584at2759"/>